<sequence length="72" mass="7984">MDVPQPHSFCQNSCSNLCISTSAMKYLILAGYEEVAPRGIGDFCNQQGAEEPAVVDKCSWSRLYPVRGKSIW</sequence>
<evidence type="ECO:0000313" key="2">
    <source>
        <dbReference type="Proteomes" id="UP000016935"/>
    </source>
</evidence>
<reference evidence="1 2" key="1">
    <citation type="journal article" date="2012" name="PLoS Pathog.">
        <title>Diverse lifestyles and strategies of plant pathogenesis encoded in the genomes of eighteen Dothideomycetes fungi.</title>
        <authorList>
            <person name="Ohm R.A."/>
            <person name="Feau N."/>
            <person name="Henrissat B."/>
            <person name="Schoch C.L."/>
            <person name="Horwitz B.A."/>
            <person name="Barry K.W."/>
            <person name="Condon B.J."/>
            <person name="Copeland A.C."/>
            <person name="Dhillon B."/>
            <person name="Glaser F."/>
            <person name="Hesse C.N."/>
            <person name="Kosti I."/>
            <person name="LaButti K."/>
            <person name="Lindquist E.A."/>
            <person name="Lucas S."/>
            <person name="Salamov A.A."/>
            <person name="Bradshaw R.E."/>
            <person name="Ciuffetti L."/>
            <person name="Hamelin R.C."/>
            <person name="Kema G.H.J."/>
            <person name="Lawrence C."/>
            <person name="Scott J.A."/>
            <person name="Spatafora J.W."/>
            <person name="Turgeon B.G."/>
            <person name="de Wit P.J.G.M."/>
            <person name="Zhong S."/>
            <person name="Goodwin S.B."/>
            <person name="Grigoriev I.V."/>
        </authorList>
    </citation>
    <scope>NUCLEOTIDE SEQUENCE [LARGE SCALE GENOMIC DNA]</scope>
    <source>
        <strain evidence="2">28A</strain>
    </source>
</reference>
<dbReference type="AlphaFoldDB" id="R0IBS3"/>
<gene>
    <name evidence="1" type="ORF">SETTUDRAFT_165117</name>
</gene>
<evidence type="ECO:0000313" key="1">
    <source>
        <dbReference type="EMBL" id="EOA82661.1"/>
    </source>
</evidence>
<accession>R0IBS3</accession>
<reference evidence="1 2" key="2">
    <citation type="journal article" date="2013" name="PLoS Genet.">
        <title>Comparative genome structure, secondary metabolite, and effector coding capacity across Cochliobolus pathogens.</title>
        <authorList>
            <person name="Condon B.J."/>
            <person name="Leng Y."/>
            <person name="Wu D."/>
            <person name="Bushley K.E."/>
            <person name="Ohm R.A."/>
            <person name="Otillar R."/>
            <person name="Martin J."/>
            <person name="Schackwitz W."/>
            <person name="Grimwood J."/>
            <person name="MohdZainudin N."/>
            <person name="Xue C."/>
            <person name="Wang R."/>
            <person name="Manning V.A."/>
            <person name="Dhillon B."/>
            <person name="Tu Z.J."/>
            <person name="Steffenson B.J."/>
            <person name="Salamov A."/>
            <person name="Sun H."/>
            <person name="Lowry S."/>
            <person name="LaButti K."/>
            <person name="Han J."/>
            <person name="Copeland A."/>
            <person name="Lindquist E."/>
            <person name="Barry K."/>
            <person name="Schmutz J."/>
            <person name="Baker S.E."/>
            <person name="Ciuffetti L.M."/>
            <person name="Grigoriev I.V."/>
            <person name="Zhong S."/>
            <person name="Turgeon B.G."/>
        </authorList>
    </citation>
    <scope>NUCLEOTIDE SEQUENCE [LARGE SCALE GENOMIC DNA]</scope>
    <source>
        <strain evidence="2">28A</strain>
    </source>
</reference>
<organism evidence="1 2">
    <name type="scientific">Exserohilum turcicum (strain 28A)</name>
    <name type="common">Northern leaf blight fungus</name>
    <name type="synonym">Setosphaeria turcica</name>
    <dbReference type="NCBI Taxonomy" id="671987"/>
    <lineage>
        <taxon>Eukaryota</taxon>
        <taxon>Fungi</taxon>
        <taxon>Dikarya</taxon>
        <taxon>Ascomycota</taxon>
        <taxon>Pezizomycotina</taxon>
        <taxon>Dothideomycetes</taxon>
        <taxon>Pleosporomycetidae</taxon>
        <taxon>Pleosporales</taxon>
        <taxon>Pleosporineae</taxon>
        <taxon>Pleosporaceae</taxon>
        <taxon>Exserohilum</taxon>
    </lineage>
</organism>
<protein>
    <submittedName>
        <fullName evidence="1">Uncharacterized protein</fullName>
    </submittedName>
</protein>
<dbReference type="HOGENOM" id="CLU_2723819_0_0_1"/>
<proteinExistence type="predicted"/>
<dbReference type="GeneID" id="19399363"/>
<name>R0IBS3_EXST2</name>
<dbReference type="RefSeq" id="XP_008029722.1">
    <property type="nucleotide sequence ID" value="XM_008031531.1"/>
</dbReference>
<dbReference type="Proteomes" id="UP000016935">
    <property type="component" value="Unassembled WGS sequence"/>
</dbReference>
<keyword evidence="2" id="KW-1185">Reference proteome</keyword>
<dbReference type="EMBL" id="KB908844">
    <property type="protein sequence ID" value="EOA82661.1"/>
    <property type="molecule type" value="Genomic_DNA"/>
</dbReference>